<comment type="subcellular location">
    <subcellularLocation>
        <location evidence="1">Cell membrane</location>
        <topology evidence="1">Multi-pass membrane protein</topology>
    </subcellularLocation>
</comment>
<protein>
    <submittedName>
        <fullName evidence="10">MDR family MFS transporter</fullName>
    </submittedName>
</protein>
<name>A0ABV6LU83_9BACI</name>
<dbReference type="CDD" id="cd17503">
    <property type="entry name" value="MFS_LmrB_MDR_like"/>
    <property type="match status" value="1"/>
</dbReference>
<evidence type="ECO:0000313" key="11">
    <source>
        <dbReference type="Proteomes" id="UP001589836"/>
    </source>
</evidence>
<keyword evidence="3" id="KW-0813">Transport</keyword>
<dbReference type="NCBIfam" id="TIGR00711">
    <property type="entry name" value="efflux_EmrB"/>
    <property type="match status" value="1"/>
</dbReference>
<feature type="transmembrane region" description="Helical" evidence="8">
    <location>
        <begin position="329"/>
        <end position="357"/>
    </location>
</feature>
<keyword evidence="11" id="KW-1185">Reference proteome</keyword>
<evidence type="ECO:0000256" key="5">
    <source>
        <dbReference type="ARBA" id="ARBA00022692"/>
    </source>
</evidence>
<keyword evidence="4" id="KW-1003">Cell membrane</keyword>
<evidence type="ECO:0000313" key="10">
    <source>
        <dbReference type="EMBL" id="MFC0525824.1"/>
    </source>
</evidence>
<feature type="transmembrane region" description="Helical" evidence="8">
    <location>
        <begin position="435"/>
        <end position="457"/>
    </location>
</feature>
<comment type="caution">
    <text evidence="10">The sequence shown here is derived from an EMBL/GenBank/DDBJ whole genome shotgun (WGS) entry which is preliminary data.</text>
</comment>
<dbReference type="InterPro" id="IPR011701">
    <property type="entry name" value="MFS"/>
</dbReference>
<proteinExistence type="inferred from homology"/>
<dbReference type="PANTHER" id="PTHR42718:SF9">
    <property type="entry name" value="MAJOR FACILITATOR SUPERFAMILY MULTIDRUG TRANSPORTER MFSC"/>
    <property type="match status" value="1"/>
</dbReference>
<feature type="transmembrane region" description="Helical" evidence="8">
    <location>
        <begin position="226"/>
        <end position="243"/>
    </location>
</feature>
<dbReference type="InterPro" id="IPR036259">
    <property type="entry name" value="MFS_trans_sf"/>
</dbReference>
<feature type="transmembrane region" description="Helical" evidence="8">
    <location>
        <begin position="301"/>
        <end position="322"/>
    </location>
</feature>
<organism evidence="10 11">
    <name type="scientific">Pontibacillus salicampi</name>
    <dbReference type="NCBI Taxonomy" id="1449801"/>
    <lineage>
        <taxon>Bacteria</taxon>
        <taxon>Bacillati</taxon>
        <taxon>Bacillota</taxon>
        <taxon>Bacilli</taxon>
        <taxon>Bacillales</taxon>
        <taxon>Bacillaceae</taxon>
        <taxon>Pontibacillus</taxon>
    </lineage>
</organism>
<dbReference type="Gene3D" id="1.20.1720.10">
    <property type="entry name" value="Multidrug resistance protein D"/>
    <property type="match status" value="1"/>
</dbReference>
<evidence type="ECO:0000256" key="8">
    <source>
        <dbReference type="SAM" id="Phobius"/>
    </source>
</evidence>
<feature type="transmembrane region" description="Helical" evidence="8">
    <location>
        <begin position="7"/>
        <end position="26"/>
    </location>
</feature>
<reference evidence="10 11" key="1">
    <citation type="submission" date="2024-09" db="EMBL/GenBank/DDBJ databases">
        <authorList>
            <person name="Sun Q."/>
            <person name="Mori K."/>
        </authorList>
    </citation>
    <scope>NUCLEOTIDE SEQUENCE [LARGE SCALE GENOMIC DNA]</scope>
    <source>
        <strain evidence="10 11">NCAIM B.02529</strain>
    </source>
</reference>
<keyword evidence="5 8" id="KW-0812">Transmembrane</keyword>
<keyword evidence="7 8" id="KW-0472">Membrane</keyword>
<dbReference type="EMBL" id="JBHLTP010000022">
    <property type="protein sequence ID" value="MFC0525824.1"/>
    <property type="molecule type" value="Genomic_DNA"/>
</dbReference>
<evidence type="ECO:0000256" key="7">
    <source>
        <dbReference type="ARBA" id="ARBA00023136"/>
    </source>
</evidence>
<feature type="transmembrane region" description="Helical" evidence="8">
    <location>
        <begin position="264"/>
        <end position="289"/>
    </location>
</feature>
<dbReference type="PRINTS" id="PR01036">
    <property type="entry name" value="TCRTETB"/>
</dbReference>
<dbReference type="PANTHER" id="PTHR42718">
    <property type="entry name" value="MAJOR FACILITATOR SUPERFAMILY MULTIDRUG TRANSPORTER MFSC"/>
    <property type="match status" value="1"/>
</dbReference>
<feature type="transmembrane region" description="Helical" evidence="8">
    <location>
        <begin position="76"/>
        <end position="93"/>
    </location>
</feature>
<evidence type="ECO:0000259" key="9">
    <source>
        <dbReference type="PROSITE" id="PS50850"/>
    </source>
</evidence>
<evidence type="ECO:0000256" key="6">
    <source>
        <dbReference type="ARBA" id="ARBA00022989"/>
    </source>
</evidence>
<dbReference type="InterPro" id="IPR004638">
    <property type="entry name" value="EmrB-like"/>
</dbReference>
<feature type="transmembrane region" description="Helical" evidence="8">
    <location>
        <begin position="397"/>
        <end position="414"/>
    </location>
</feature>
<feature type="domain" description="Major facilitator superfamily (MFS) profile" evidence="9">
    <location>
        <begin position="10"/>
        <end position="462"/>
    </location>
</feature>
<dbReference type="PROSITE" id="PS50850">
    <property type="entry name" value="MFS"/>
    <property type="match status" value="1"/>
</dbReference>
<evidence type="ECO:0000256" key="2">
    <source>
        <dbReference type="ARBA" id="ARBA00008537"/>
    </source>
</evidence>
<evidence type="ECO:0000256" key="3">
    <source>
        <dbReference type="ARBA" id="ARBA00022448"/>
    </source>
</evidence>
<accession>A0ABV6LU83</accession>
<evidence type="ECO:0000256" key="4">
    <source>
        <dbReference type="ARBA" id="ARBA00022475"/>
    </source>
</evidence>
<comment type="similarity">
    <text evidence="2">Belongs to the major facilitator superfamily. EmrB family.</text>
</comment>
<feature type="transmembrane region" description="Helical" evidence="8">
    <location>
        <begin position="46"/>
        <end position="64"/>
    </location>
</feature>
<dbReference type="Proteomes" id="UP001589836">
    <property type="component" value="Unassembled WGS sequence"/>
</dbReference>
<dbReference type="Gene3D" id="1.20.1250.20">
    <property type="entry name" value="MFS general substrate transporter like domains"/>
    <property type="match status" value="1"/>
</dbReference>
<dbReference type="SUPFAM" id="SSF103473">
    <property type="entry name" value="MFS general substrate transporter"/>
    <property type="match status" value="1"/>
</dbReference>
<dbReference type="InterPro" id="IPR020846">
    <property type="entry name" value="MFS_dom"/>
</dbReference>
<dbReference type="RefSeq" id="WP_377351559.1">
    <property type="nucleotide sequence ID" value="NZ_JBHLTP010000022.1"/>
</dbReference>
<feature type="transmembrane region" description="Helical" evidence="8">
    <location>
        <begin position="193"/>
        <end position="214"/>
    </location>
</feature>
<dbReference type="Pfam" id="PF07690">
    <property type="entry name" value="MFS_1"/>
    <property type="match status" value="1"/>
</dbReference>
<evidence type="ECO:0000256" key="1">
    <source>
        <dbReference type="ARBA" id="ARBA00004651"/>
    </source>
</evidence>
<sequence>MSRLSNKWLVVVAVLFGTFTVILNNSMLNPTIPRFIEIFDSDAVSVGWMLTIFMVAMGMTMPLTGFLGDRYGKKKVYVSGLVIFIIGSISGSLSPTLGMVILSRFVQGIAGGLMMPIAMALIFNAFPKNERGLAVGIYGIAAMVAPAIGPTVGGVIIQYFAWPFLFLFNIPFGLIGIILSTRYLKETDKQTDLKFDAVGFVLVTLGVGGILYALGRGKTLEALTQLSNIALIAVGVLALVLFVRYENKQEQPLLNLSIFKIPTYAISTIVTGSASIGLFSGIFLLPLLIQNVYGLGEIKTGLLFLPAAAASGIFMSIGGRILDKKGPKWVIPIGLFVLAASTTGLGMVGLSTSYWVILALNMVRGVGLGLSNMPATTAGMNSIPEEQVAQGSAMNNVLRQISSSFGIVFFSVYYETRRAQIAAGQSNMTEATLQTLNEAFLVSTVLVLIAVPFAFFMKGVQDDEEKEAADS</sequence>
<feature type="transmembrane region" description="Helical" evidence="8">
    <location>
        <begin position="159"/>
        <end position="181"/>
    </location>
</feature>
<feature type="transmembrane region" description="Helical" evidence="8">
    <location>
        <begin position="105"/>
        <end position="126"/>
    </location>
</feature>
<gene>
    <name evidence="10" type="ORF">ACFFGV_19790</name>
</gene>
<keyword evidence="6 8" id="KW-1133">Transmembrane helix</keyword>
<feature type="transmembrane region" description="Helical" evidence="8">
    <location>
        <begin position="133"/>
        <end position="153"/>
    </location>
</feature>